<name>A0ACC2W5N5_9TREE</name>
<protein>
    <submittedName>
        <fullName evidence="1">Uncharacterized protein</fullName>
    </submittedName>
</protein>
<dbReference type="EMBL" id="JASBWR010000026">
    <property type="protein sequence ID" value="KAJ9107048.1"/>
    <property type="molecule type" value="Genomic_DNA"/>
</dbReference>
<evidence type="ECO:0000313" key="1">
    <source>
        <dbReference type="EMBL" id="KAJ9107048.1"/>
    </source>
</evidence>
<comment type="caution">
    <text evidence="1">The sequence shown here is derived from an EMBL/GenBank/DDBJ whole genome shotgun (WGS) entry which is preliminary data.</text>
</comment>
<organism evidence="1 2">
    <name type="scientific">Naganishia cerealis</name>
    <dbReference type="NCBI Taxonomy" id="610337"/>
    <lineage>
        <taxon>Eukaryota</taxon>
        <taxon>Fungi</taxon>
        <taxon>Dikarya</taxon>
        <taxon>Basidiomycota</taxon>
        <taxon>Agaricomycotina</taxon>
        <taxon>Tremellomycetes</taxon>
        <taxon>Filobasidiales</taxon>
        <taxon>Filobasidiaceae</taxon>
        <taxon>Naganishia</taxon>
    </lineage>
</organism>
<reference evidence="1" key="1">
    <citation type="submission" date="2023-04" db="EMBL/GenBank/DDBJ databases">
        <title>Draft Genome sequencing of Naganishia species isolated from polar environments using Oxford Nanopore Technology.</title>
        <authorList>
            <person name="Leo P."/>
            <person name="Venkateswaran K."/>
        </authorList>
    </citation>
    <scope>NUCLEOTIDE SEQUENCE</scope>
    <source>
        <strain evidence="1">MNA-CCFEE 5261</strain>
    </source>
</reference>
<accession>A0ACC2W5N5</accession>
<evidence type="ECO:0000313" key="2">
    <source>
        <dbReference type="Proteomes" id="UP001241377"/>
    </source>
</evidence>
<keyword evidence="2" id="KW-1185">Reference proteome</keyword>
<gene>
    <name evidence="1" type="ORF">QFC19_002917</name>
</gene>
<dbReference type="Proteomes" id="UP001241377">
    <property type="component" value="Unassembled WGS sequence"/>
</dbReference>
<proteinExistence type="predicted"/>
<sequence length="232" mass="25987">MLVSQLLRLHSVIDHPFEAETLVITTQLDLTHPWPVTTREERKYVEGSVSRRQKTQDLYTSYNRLSTTTNNQQLISEARQELETSLGLLEVDIDDLEESVAAVEESGTRWGLTFAEVERRRKALEDVKAVVRNMRSSISDRHSAIASPSLHRQTAQSTSRSNAAQGRHSANEPFSDIELGHTGHSSHAINANGGQYKDDPYAGRPSDEVREYELEQQQVGTTAASIHHSRGD</sequence>